<dbReference type="OrthoDB" id="406505at2759"/>
<sequence>MKKIVLHTLFNVLLIVITSNSLQTNAQTCRPSGHIRGKLPPPGQCMENSDSLCCIPHKPYSTYTCSPPVSAYTKAVLTINSFQKGGDGGVPSKCDNKYHSDNSLVVALSTGWYKNGERCGNFIKINANGRSIKAMVVDECDSSMGCDKDHDYFPPCKNNIVVASKAVWEALGIPMTSWGEMRITWTDA</sequence>
<proteinExistence type="inferred from homology"/>
<evidence type="ECO:0000256" key="2">
    <source>
        <dbReference type="ARBA" id="ARBA00005592"/>
    </source>
</evidence>
<dbReference type="GO" id="GO:0005576">
    <property type="term" value="C:extracellular region"/>
    <property type="evidence" value="ECO:0007669"/>
    <property type="project" value="UniProtKB-SubCell"/>
</dbReference>
<dbReference type="PANTHER" id="PTHR33191">
    <property type="entry name" value="RIPENING-RELATED PROTEIN 2-RELATED"/>
    <property type="match status" value="1"/>
</dbReference>
<comment type="caution">
    <text evidence="6">The sequence shown here is derived from an EMBL/GenBank/DDBJ whole genome shotgun (WGS) entry which is preliminary data.</text>
</comment>
<dbReference type="PANTHER" id="PTHR33191:SF58">
    <property type="entry name" value="RIPENING-RELATED PROTEIN 1"/>
    <property type="match status" value="1"/>
</dbReference>
<dbReference type="SUPFAM" id="SSF50685">
    <property type="entry name" value="Barwin-like endoglucanases"/>
    <property type="match status" value="1"/>
</dbReference>
<comment type="subcellular location">
    <subcellularLocation>
        <location evidence="1">Secreted</location>
    </subcellularLocation>
</comment>
<evidence type="ECO:0000313" key="7">
    <source>
        <dbReference type="Proteomes" id="UP000326396"/>
    </source>
</evidence>
<keyword evidence="3" id="KW-0964">Secreted</keyword>
<feature type="signal peptide" evidence="5">
    <location>
        <begin position="1"/>
        <end position="21"/>
    </location>
</feature>
<evidence type="ECO:0000313" key="6">
    <source>
        <dbReference type="EMBL" id="KAD5802509.1"/>
    </source>
</evidence>
<reference evidence="6 7" key="1">
    <citation type="submission" date="2019-05" db="EMBL/GenBank/DDBJ databases">
        <title>Mikania micrantha, genome provides insights into the molecular mechanism of rapid growth.</title>
        <authorList>
            <person name="Liu B."/>
        </authorList>
    </citation>
    <scope>NUCLEOTIDE SEQUENCE [LARGE SCALE GENOMIC DNA]</scope>
    <source>
        <strain evidence="6">NLD-2019</strain>
        <tissue evidence="6">Leaf</tissue>
    </source>
</reference>
<dbReference type="Pfam" id="PF24300">
    <property type="entry name" value="KWL1"/>
    <property type="match status" value="1"/>
</dbReference>
<evidence type="ECO:0000256" key="1">
    <source>
        <dbReference type="ARBA" id="ARBA00004613"/>
    </source>
</evidence>
<dbReference type="AlphaFoldDB" id="A0A5N6NZU4"/>
<dbReference type="Gene3D" id="2.40.40.10">
    <property type="entry name" value="RlpA-like domain"/>
    <property type="match status" value="1"/>
</dbReference>
<dbReference type="InterPro" id="IPR039271">
    <property type="entry name" value="Kiwellin-like"/>
</dbReference>
<gene>
    <name evidence="6" type="ORF">E3N88_13869</name>
</gene>
<accession>A0A5N6NZU4</accession>
<feature type="chain" id="PRO_5024465349" description="RlpA-like protein double-psi beta-barrel domain-containing protein" evidence="5">
    <location>
        <begin position="22"/>
        <end position="188"/>
    </location>
</feature>
<dbReference type="InterPro" id="IPR036908">
    <property type="entry name" value="RlpA-like_sf"/>
</dbReference>
<keyword evidence="4 5" id="KW-0732">Signal</keyword>
<name>A0A5N6NZU4_9ASTR</name>
<dbReference type="EMBL" id="SZYD01000007">
    <property type="protein sequence ID" value="KAD5802509.1"/>
    <property type="molecule type" value="Genomic_DNA"/>
</dbReference>
<evidence type="ECO:0000256" key="3">
    <source>
        <dbReference type="ARBA" id="ARBA00022525"/>
    </source>
</evidence>
<dbReference type="CDD" id="cd22270">
    <property type="entry name" value="DPBB_kiwellin-like"/>
    <property type="match status" value="1"/>
</dbReference>
<evidence type="ECO:0008006" key="8">
    <source>
        <dbReference type="Google" id="ProtNLM"/>
    </source>
</evidence>
<evidence type="ECO:0000256" key="5">
    <source>
        <dbReference type="SAM" id="SignalP"/>
    </source>
</evidence>
<comment type="similarity">
    <text evidence="2">Belongs to the kiwellin family.</text>
</comment>
<evidence type="ECO:0000256" key="4">
    <source>
        <dbReference type="ARBA" id="ARBA00022729"/>
    </source>
</evidence>
<dbReference type="Proteomes" id="UP000326396">
    <property type="component" value="Linkage Group LG15"/>
</dbReference>
<keyword evidence="7" id="KW-1185">Reference proteome</keyword>
<organism evidence="6 7">
    <name type="scientific">Mikania micrantha</name>
    <name type="common">bitter vine</name>
    <dbReference type="NCBI Taxonomy" id="192012"/>
    <lineage>
        <taxon>Eukaryota</taxon>
        <taxon>Viridiplantae</taxon>
        <taxon>Streptophyta</taxon>
        <taxon>Embryophyta</taxon>
        <taxon>Tracheophyta</taxon>
        <taxon>Spermatophyta</taxon>
        <taxon>Magnoliopsida</taxon>
        <taxon>eudicotyledons</taxon>
        <taxon>Gunneridae</taxon>
        <taxon>Pentapetalae</taxon>
        <taxon>asterids</taxon>
        <taxon>campanulids</taxon>
        <taxon>Asterales</taxon>
        <taxon>Asteraceae</taxon>
        <taxon>Asteroideae</taxon>
        <taxon>Heliantheae alliance</taxon>
        <taxon>Eupatorieae</taxon>
        <taxon>Mikania</taxon>
    </lineage>
</organism>
<protein>
    <recommendedName>
        <fullName evidence="8">RlpA-like protein double-psi beta-barrel domain-containing protein</fullName>
    </recommendedName>
</protein>